<reference evidence="14" key="1">
    <citation type="submission" date="2022-12" db="EMBL/GenBank/DDBJ databases">
        <authorList>
            <person name="Wang J."/>
        </authorList>
    </citation>
    <scope>NUCLEOTIDE SEQUENCE</scope>
    <source>
        <strain evidence="14">HY-42-06</strain>
    </source>
</reference>
<feature type="domain" description="Pterin-binding" evidence="13">
    <location>
        <begin position="14"/>
        <end position="260"/>
    </location>
</feature>
<dbReference type="RefSeq" id="WP_268049628.1">
    <property type="nucleotide sequence ID" value="NZ_JAPQES010000002.1"/>
</dbReference>
<keyword evidence="10 12" id="KW-0289">Folate biosynthesis</keyword>
<evidence type="ECO:0000256" key="4">
    <source>
        <dbReference type="ARBA" id="ARBA00009503"/>
    </source>
</evidence>
<evidence type="ECO:0000256" key="1">
    <source>
        <dbReference type="ARBA" id="ARBA00000012"/>
    </source>
</evidence>
<sequence length="273" mass="30402">MKIGNKEFKIGERTYVMGILNVTPDSFSDGGKFNNIETAVAHAKEMIKEGVDIIDIGGESTRPGHEEISVEEEINRVVPVIEALAKEIEIPISIDTCKAEVARRAVEAGASLINDVWGFKKEKEIAKVAAKYGVPCCLMHNRKDKNYNNIIEDMIEDLKKSIDIALEAGVKKENIILDPGIGFAKTYTDNLKVMKELEKLKVLEYPILLGTSRKSMIGLTLDLPTDERVEGTIATTVIGIMKGCDFVRVHDVKENKRACIMTDAIFKNEYKTR</sequence>
<organism evidence="14 15">
    <name type="scientific">Clostridium ganghwense</name>
    <dbReference type="NCBI Taxonomy" id="312089"/>
    <lineage>
        <taxon>Bacteria</taxon>
        <taxon>Bacillati</taxon>
        <taxon>Bacillota</taxon>
        <taxon>Clostridia</taxon>
        <taxon>Eubacteriales</taxon>
        <taxon>Clostridiaceae</taxon>
        <taxon>Clostridium</taxon>
    </lineage>
</organism>
<dbReference type="InterPro" id="IPR011005">
    <property type="entry name" value="Dihydropteroate_synth-like_sf"/>
</dbReference>
<dbReference type="PROSITE" id="PS00792">
    <property type="entry name" value="DHPS_1"/>
    <property type="match status" value="1"/>
</dbReference>
<comment type="cofactor">
    <cofactor evidence="2 12">
        <name>Mg(2+)</name>
        <dbReference type="ChEBI" id="CHEBI:18420"/>
    </cofactor>
</comment>
<evidence type="ECO:0000313" key="14">
    <source>
        <dbReference type="EMBL" id="MCY6370804.1"/>
    </source>
</evidence>
<accession>A0ABT4CP24</accession>
<dbReference type="NCBIfam" id="TIGR01496">
    <property type="entry name" value="DHPS"/>
    <property type="match status" value="1"/>
</dbReference>
<evidence type="ECO:0000256" key="3">
    <source>
        <dbReference type="ARBA" id="ARBA00004763"/>
    </source>
</evidence>
<evidence type="ECO:0000256" key="8">
    <source>
        <dbReference type="ARBA" id="ARBA00022723"/>
    </source>
</evidence>
<comment type="caution">
    <text evidence="14">The sequence shown here is derived from an EMBL/GenBank/DDBJ whole genome shotgun (WGS) entry which is preliminary data.</text>
</comment>
<dbReference type="PANTHER" id="PTHR20941">
    <property type="entry name" value="FOLATE SYNTHESIS PROTEINS"/>
    <property type="match status" value="1"/>
</dbReference>
<name>A0ABT4CP24_9CLOT</name>
<dbReference type="CDD" id="cd00739">
    <property type="entry name" value="DHPS"/>
    <property type="match status" value="1"/>
</dbReference>
<proteinExistence type="inferred from homology"/>
<dbReference type="InterPro" id="IPR045031">
    <property type="entry name" value="DHP_synth-like"/>
</dbReference>
<comment type="similarity">
    <text evidence="4 12">Belongs to the DHPS family.</text>
</comment>
<keyword evidence="7 12" id="KW-0808">Transferase</keyword>
<comment type="pathway">
    <text evidence="3 12">Cofactor biosynthesis; tetrahydrofolate biosynthesis; 7,8-dihydrofolate from 2-amino-4-hydroxy-6-hydroxymethyl-7,8-dihydropteridine diphosphate and 4-aminobenzoate: step 1/2.</text>
</comment>
<dbReference type="Pfam" id="PF00809">
    <property type="entry name" value="Pterin_bind"/>
    <property type="match status" value="1"/>
</dbReference>
<evidence type="ECO:0000259" key="13">
    <source>
        <dbReference type="PROSITE" id="PS50972"/>
    </source>
</evidence>
<evidence type="ECO:0000256" key="2">
    <source>
        <dbReference type="ARBA" id="ARBA00001946"/>
    </source>
</evidence>
<evidence type="ECO:0000313" key="15">
    <source>
        <dbReference type="Proteomes" id="UP001079657"/>
    </source>
</evidence>
<evidence type="ECO:0000256" key="9">
    <source>
        <dbReference type="ARBA" id="ARBA00022842"/>
    </source>
</evidence>
<protein>
    <recommendedName>
        <fullName evidence="6 12">Dihydropteroate synthase</fullName>
        <shortName evidence="12">DHPS</shortName>
        <ecNumber evidence="5 12">2.5.1.15</ecNumber>
    </recommendedName>
    <alternativeName>
        <fullName evidence="11 12">Dihydropteroate pyrophosphorylase</fullName>
    </alternativeName>
</protein>
<dbReference type="SUPFAM" id="SSF51717">
    <property type="entry name" value="Dihydropteroate synthetase-like"/>
    <property type="match status" value="1"/>
</dbReference>
<dbReference type="PROSITE" id="PS50972">
    <property type="entry name" value="PTERIN_BINDING"/>
    <property type="match status" value="1"/>
</dbReference>
<keyword evidence="8 12" id="KW-0479">Metal-binding</keyword>
<dbReference type="EC" id="2.5.1.15" evidence="5 12"/>
<evidence type="ECO:0000256" key="6">
    <source>
        <dbReference type="ARBA" id="ARBA00016919"/>
    </source>
</evidence>
<keyword evidence="15" id="KW-1185">Reference proteome</keyword>
<dbReference type="EMBL" id="JAPQES010000002">
    <property type="protein sequence ID" value="MCY6370804.1"/>
    <property type="molecule type" value="Genomic_DNA"/>
</dbReference>
<evidence type="ECO:0000256" key="10">
    <source>
        <dbReference type="ARBA" id="ARBA00022909"/>
    </source>
</evidence>
<dbReference type="GO" id="GO:0004156">
    <property type="term" value="F:dihydropteroate synthase activity"/>
    <property type="evidence" value="ECO:0007669"/>
    <property type="project" value="UniProtKB-EC"/>
</dbReference>
<dbReference type="PROSITE" id="PS00793">
    <property type="entry name" value="DHPS_2"/>
    <property type="match status" value="1"/>
</dbReference>
<evidence type="ECO:0000256" key="12">
    <source>
        <dbReference type="RuleBase" id="RU361205"/>
    </source>
</evidence>
<dbReference type="PANTHER" id="PTHR20941:SF1">
    <property type="entry name" value="FOLIC ACID SYNTHESIS PROTEIN FOL1"/>
    <property type="match status" value="1"/>
</dbReference>
<dbReference type="Gene3D" id="3.20.20.20">
    <property type="entry name" value="Dihydropteroate synthase-like"/>
    <property type="match status" value="1"/>
</dbReference>
<keyword evidence="9 12" id="KW-0460">Magnesium</keyword>
<comment type="function">
    <text evidence="12">Catalyzes the condensation of para-aminobenzoate (pABA) with 6-hydroxymethyl-7,8-dihydropterin diphosphate (DHPt-PP) to form 7,8-dihydropteroate (H2Pte), the immediate precursor of folate derivatives.</text>
</comment>
<evidence type="ECO:0000256" key="7">
    <source>
        <dbReference type="ARBA" id="ARBA00022679"/>
    </source>
</evidence>
<comment type="catalytic activity">
    <reaction evidence="1">
        <text>(7,8-dihydropterin-6-yl)methyl diphosphate + 4-aminobenzoate = 7,8-dihydropteroate + diphosphate</text>
        <dbReference type="Rhea" id="RHEA:19949"/>
        <dbReference type="ChEBI" id="CHEBI:17836"/>
        <dbReference type="ChEBI" id="CHEBI:17839"/>
        <dbReference type="ChEBI" id="CHEBI:33019"/>
        <dbReference type="ChEBI" id="CHEBI:72950"/>
        <dbReference type="EC" id="2.5.1.15"/>
    </reaction>
</comment>
<evidence type="ECO:0000256" key="11">
    <source>
        <dbReference type="ARBA" id="ARBA00030193"/>
    </source>
</evidence>
<gene>
    <name evidence="14" type="primary">folP</name>
    <name evidence="14" type="ORF">OXH55_09195</name>
</gene>
<evidence type="ECO:0000256" key="5">
    <source>
        <dbReference type="ARBA" id="ARBA00012458"/>
    </source>
</evidence>
<dbReference type="InterPro" id="IPR000489">
    <property type="entry name" value="Pterin-binding_dom"/>
</dbReference>
<dbReference type="InterPro" id="IPR006390">
    <property type="entry name" value="DHP_synth_dom"/>
</dbReference>
<dbReference type="Proteomes" id="UP001079657">
    <property type="component" value="Unassembled WGS sequence"/>
</dbReference>